<keyword evidence="11" id="KW-0482">Metalloprotease</keyword>
<evidence type="ECO:0000313" key="19">
    <source>
        <dbReference type="Proteomes" id="UP001589707"/>
    </source>
</evidence>
<dbReference type="InterPro" id="IPR012778">
    <property type="entry name" value="Pept_M1_aminopeptidase"/>
</dbReference>
<comment type="caution">
    <text evidence="18">The sequence shown here is derived from an EMBL/GenBank/DDBJ whole genome shotgun (WGS) entry which is preliminary data.</text>
</comment>
<feature type="compositionally biased region" description="Low complexity" evidence="14">
    <location>
        <begin position="807"/>
        <end position="826"/>
    </location>
</feature>
<dbReference type="Proteomes" id="UP001589707">
    <property type="component" value="Unassembled WGS sequence"/>
</dbReference>
<dbReference type="PANTHER" id="PTHR11533:SF174">
    <property type="entry name" value="PUROMYCIN-SENSITIVE AMINOPEPTIDASE-RELATED"/>
    <property type="match status" value="1"/>
</dbReference>
<evidence type="ECO:0000259" key="16">
    <source>
        <dbReference type="Pfam" id="PF11838"/>
    </source>
</evidence>
<dbReference type="SUPFAM" id="SSF63737">
    <property type="entry name" value="Leukotriene A4 hydrolase N-terminal domain"/>
    <property type="match status" value="1"/>
</dbReference>
<comment type="catalytic activity">
    <reaction evidence="1">
        <text>Release of an N-terminal amino acid, Xaa-|-Yaa- from a peptide, amide or arylamide. Xaa is preferably Ala, but may be most amino acids including Pro (slow action). When a terminal hydrophobic residue is followed by a prolyl residue, the two may be released as an intact Xaa-Pro dipeptide.</text>
        <dbReference type="EC" id="3.4.11.2"/>
    </reaction>
</comment>
<dbReference type="Gene3D" id="2.60.40.1730">
    <property type="entry name" value="tricorn interacting facor f3 domain"/>
    <property type="match status" value="1"/>
</dbReference>
<dbReference type="InterPro" id="IPR050344">
    <property type="entry name" value="Peptidase_M1_aminopeptidases"/>
</dbReference>
<evidence type="ECO:0000313" key="18">
    <source>
        <dbReference type="EMBL" id="MFB9777624.1"/>
    </source>
</evidence>
<dbReference type="EMBL" id="JBHMAU010000126">
    <property type="protein sequence ID" value="MFB9777624.1"/>
    <property type="molecule type" value="Genomic_DNA"/>
</dbReference>
<dbReference type="CDD" id="cd09602">
    <property type="entry name" value="M1_APN"/>
    <property type="match status" value="1"/>
</dbReference>
<dbReference type="RefSeq" id="WP_376841602.1">
    <property type="nucleotide sequence ID" value="NZ_JBHMAU010000126.1"/>
</dbReference>
<keyword evidence="6 18" id="KW-0031">Aminopeptidase</keyword>
<evidence type="ECO:0000256" key="6">
    <source>
        <dbReference type="ARBA" id="ARBA00022438"/>
    </source>
</evidence>
<dbReference type="InterPro" id="IPR024571">
    <property type="entry name" value="ERAP1-like_C_dom"/>
</dbReference>
<keyword evidence="10" id="KW-0862">Zinc</keyword>
<dbReference type="Pfam" id="PF17900">
    <property type="entry name" value="Peptidase_M1_N"/>
    <property type="match status" value="1"/>
</dbReference>
<sequence length="913" mass="101169">MAQHNLTRAEAAERAAQLQVTSYEITLVLDGQGETFRSVTTVRFTADSADSTFIDAITARVHRIELNGEELPVDEHVDTARIQLPGLAPENELTIDADFFYMNTGEGLHRFVDPVDDETYLYTQFEVPDARRVFAVFEQPDLKASFSFTVVAPEAWTVVSNSPTPVAGDPAEVLARLGIDAPAMALWQFAPTPPISSYITALIAGPYKSAHSSLRSSDGEEVPLGVYARASLFEHVDAEEIFALTRSGFAFFEELFDTPYPFEKFDQLFVPEFNAGAMENAGAVTIVEDYVFRSRPKRSTVESRAVTILHELAHMWFGDLVTMRWWNDLWLNESFAEFTSTLATAEASEFADVWTSFATVEKAWAYQQDQLPSTHPIVAPIEDLFDVEVNFDGITYAKGAAVLKQLVAWVGREEFFAGVKQYFGAHAWANTELGDLLTELEATSGRDLRTWSQLWLEESGMNLLRPLVETDVDGTLTRLAITQEAVELPGRPVPSLRPHRLAVGSYDITADGRVVRTDLQTIDLDGPVAEVPVAADAASRPDIIVVNDGDLTYAKTRLDELSLRNAIAHASGFEDSLTQLLVFSTVWDMVRDGELPAQEYLRLVGERAGSITHSAGLHAQLRQAKAAITRFLPPALRSDARTRFAADLWELLHAAPAGSDSQLQFLIAFAEMAESSDQLDRVAQMLSSQSVPVEGVTIDTDLRWMLVVALAAAGRLDTAEIDREQAAGSTRQRSTGSRRPTTRRWDATRPAPRARRCRGQRRSPRRSARLSTTAVCPTRSSRPWRSGSPSVCSRLTARCCRPRRRSAASPASTSSSSPAGGSPAPWRSRRRSPCVCTRRPRPRRSSRPGSGWPSIRPPRRVCCGSWARTSTTPNAICAPSRQPRSMLRHRTLRRRGLRRSVLSLRTLRPEADR</sequence>
<keyword evidence="8" id="KW-0479">Metal-binding</keyword>
<feature type="domain" description="Peptidase M1 membrane alanine aminopeptidase" evidence="15">
    <location>
        <begin position="247"/>
        <end position="452"/>
    </location>
</feature>
<evidence type="ECO:0000256" key="12">
    <source>
        <dbReference type="ARBA" id="ARBA00029811"/>
    </source>
</evidence>
<gene>
    <name evidence="18" type="primary">pepN</name>
    <name evidence="18" type="ORF">ACFFN1_14690</name>
</gene>
<evidence type="ECO:0000259" key="15">
    <source>
        <dbReference type="Pfam" id="PF01433"/>
    </source>
</evidence>
<dbReference type="InterPro" id="IPR014782">
    <property type="entry name" value="Peptidase_M1_dom"/>
</dbReference>
<feature type="compositionally biased region" description="Basic residues" evidence="14">
    <location>
        <begin position="752"/>
        <end position="768"/>
    </location>
</feature>
<evidence type="ECO:0000256" key="3">
    <source>
        <dbReference type="ARBA" id="ARBA00010136"/>
    </source>
</evidence>
<dbReference type="InterPro" id="IPR045357">
    <property type="entry name" value="Aminopeptidase_N-like_N"/>
</dbReference>
<feature type="compositionally biased region" description="Low complexity" evidence="14">
    <location>
        <begin position="729"/>
        <end position="739"/>
    </location>
</feature>
<dbReference type="Pfam" id="PF11838">
    <property type="entry name" value="ERAP1_C"/>
    <property type="match status" value="1"/>
</dbReference>
<feature type="domain" description="Aminopeptidase N-like N-terminal" evidence="17">
    <location>
        <begin position="21"/>
        <end position="198"/>
    </location>
</feature>
<keyword evidence="19" id="KW-1185">Reference proteome</keyword>
<keyword evidence="7" id="KW-0645">Protease</keyword>
<evidence type="ECO:0000256" key="14">
    <source>
        <dbReference type="SAM" id="MobiDB-lite"/>
    </source>
</evidence>
<dbReference type="GO" id="GO:0016285">
    <property type="term" value="F:alanyl aminopeptidase activity"/>
    <property type="evidence" value="ECO:0007669"/>
    <property type="project" value="UniProtKB-EC"/>
</dbReference>
<dbReference type="Gene3D" id="1.10.390.10">
    <property type="entry name" value="Neutral Protease Domain 2"/>
    <property type="match status" value="1"/>
</dbReference>
<dbReference type="InterPro" id="IPR001930">
    <property type="entry name" value="Peptidase_M1"/>
</dbReference>
<keyword evidence="9 18" id="KW-0378">Hydrolase</keyword>
<evidence type="ECO:0000259" key="17">
    <source>
        <dbReference type="Pfam" id="PF17900"/>
    </source>
</evidence>
<evidence type="ECO:0000256" key="1">
    <source>
        <dbReference type="ARBA" id="ARBA00000098"/>
    </source>
</evidence>
<evidence type="ECO:0000256" key="7">
    <source>
        <dbReference type="ARBA" id="ARBA00022670"/>
    </source>
</evidence>
<accession>A0ABV5X5K4</accession>
<comment type="cofactor">
    <cofactor evidence="2">
        <name>Zn(2+)</name>
        <dbReference type="ChEBI" id="CHEBI:29105"/>
    </cofactor>
</comment>
<evidence type="ECO:0000256" key="13">
    <source>
        <dbReference type="ARBA" id="ARBA00031533"/>
    </source>
</evidence>
<feature type="compositionally biased region" description="Basic residues" evidence="14">
    <location>
        <begin position="827"/>
        <end position="846"/>
    </location>
</feature>
<evidence type="ECO:0000256" key="10">
    <source>
        <dbReference type="ARBA" id="ARBA00022833"/>
    </source>
</evidence>
<name>A0ABV5X5K4_9MICO</name>
<feature type="region of interest" description="Disordered" evidence="14">
    <location>
        <begin position="722"/>
        <end position="856"/>
    </location>
</feature>
<dbReference type="Pfam" id="PF01433">
    <property type="entry name" value="Peptidase_M1"/>
    <property type="match status" value="1"/>
</dbReference>
<feature type="domain" description="ERAP1-like C-terminal" evidence="16">
    <location>
        <begin position="544"/>
        <end position="727"/>
    </location>
</feature>
<comment type="similarity">
    <text evidence="3">Belongs to the peptidase M1 family.</text>
</comment>
<dbReference type="InterPro" id="IPR042097">
    <property type="entry name" value="Aminopeptidase_N-like_N_sf"/>
</dbReference>
<evidence type="ECO:0000256" key="2">
    <source>
        <dbReference type="ARBA" id="ARBA00001947"/>
    </source>
</evidence>
<protein>
    <recommendedName>
        <fullName evidence="5">Aminopeptidase N</fullName>
        <ecNumber evidence="4">3.4.11.2</ecNumber>
    </recommendedName>
    <alternativeName>
        <fullName evidence="12">Alanine aminopeptidase</fullName>
    </alternativeName>
    <alternativeName>
        <fullName evidence="13">Lysyl aminopeptidase</fullName>
    </alternativeName>
</protein>
<organism evidence="18 19">
    <name type="scientific">Brevibacterium otitidis</name>
    <dbReference type="NCBI Taxonomy" id="53364"/>
    <lineage>
        <taxon>Bacteria</taxon>
        <taxon>Bacillati</taxon>
        <taxon>Actinomycetota</taxon>
        <taxon>Actinomycetes</taxon>
        <taxon>Micrococcales</taxon>
        <taxon>Brevibacteriaceae</taxon>
        <taxon>Brevibacterium</taxon>
    </lineage>
</organism>
<dbReference type="PANTHER" id="PTHR11533">
    <property type="entry name" value="PROTEASE M1 ZINC METALLOPROTEASE"/>
    <property type="match status" value="1"/>
</dbReference>
<evidence type="ECO:0000256" key="8">
    <source>
        <dbReference type="ARBA" id="ARBA00022723"/>
    </source>
</evidence>
<proteinExistence type="inferred from homology"/>
<dbReference type="NCBIfam" id="TIGR02412">
    <property type="entry name" value="pepN_strep_liv"/>
    <property type="match status" value="1"/>
</dbReference>
<reference evidence="18 19" key="1">
    <citation type="submission" date="2024-09" db="EMBL/GenBank/DDBJ databases">
        <authorList>
            <person name="Sun Q."/>
            <person name="Mori K."/>
        </authorList>
    </citation>
    <scope>NUCLEOTIDE SEQUENCE [LARGE SCALE GENOMIC DNA]</scope>
    <source>
        <strain evidence="18 19">JCM 11683</strain>
    </source>
</reference>
<dbReference type="PRINTS" id="PR00756">
    <property type="entry name" value="ALADIPTASE"/>
</dbReference>
<evidence type="ECO:0000256" key="11">
    <source>
        <dbReference type="ARBA" id="ARBA00023049"/>
    </source>
</evidence>
<dbReference type="SUPFAM" id="SSF55486">
    <property type="entry name" value="Metalloproteases ('zincins'), catalytic domain"/>
    <property type="match status" value="1"/>
</dbReference>
<dbReference type="EC" id="3.4.11.2" evidence="4"/>
<dbReference type="InterPro" id="IPR027268">
    <property type="entry name" value="Peptidase_M4/M1_CTD_sf"/>
</dbReference>
<evidence type="ECO:0000256" key="4">
    <source>
        <dbReference type="ARBA" id="ARBA00012564"/>
    </source>
</evidence>
<evidence type="ECO:0000256" key="5">
    <source>
        <dbReference type="ARBA" id="ARBA00015611"/>
    </source>
</evidence>
<evidence type="ECO:0000256" key="9">
    <source>
        <dbReference type="ARBA" id="ARBA00022801"/>
    </source>
</evidence>
<feature type="compositionally biased region" description="Low complexity" evidence="14">
    <location>
        <begin position="769"/>
        <end position="799"/>
    </location>
</feature>